<dbReference type="HOGENOM" id="CLU_3206025_0_0_9"/>
<evidence type="ECO:0000313" key="1">
    <source>
        <dbReference type="EMBL" id="ERJ78935.1"/>
    </source>
</evidence>
<dbReference type="EMBL" id="AWVA01000009">
    <property type="protein sequence ID" value="ERJ78935.1"/>
    <property type="molecule type" value="Genomic_DNA"/>
</dbReference>
<accession>U2JGK0</accession>
<proteinExistence type="predicted"/>
<reference evidence="1 2" key="1">
    <citation type="submission" date="2013-06" db="EMBL/GenBank/DDBJ databases">
        <authorList>
            <person name="Weinstock G."/>
            <person name="Sodergren E."/>
            <person name="Lobos E.A."/>
            <person name="Fulton L."/>
            <person name="Fulton R."/>
            <person name="Courtney L."/>
            <person name="Fronick C."/>
            <person name="O'Laughlin M."/>
            <person name="Godfrey J."/>
            <person name="Wilson R.M."/>
            <person name="Miner T."/>
            <person name="Farmer C."/>
            <person name="Delehaunty K."/>
            <person name="Cordes M."/>
            <person name="Minx P."/>
            <person name="Tomlinson C."/>
            <person name="Chen J."/>
            <person name="Wollam A."/>
            <person name="Pepin K.H."/>
            <person name="Bhonagiri V."/>
            <person name="Zhang X."/>
            <person name="Warren W."/>
            <person name="Mitreva M."/>
            <person name="Mardis E.R."/>
            <person name="Wilson R.K."/>
        </authorList>
    </citation>
    <scope>NUCLEOTIDE SEQUENCE [LARGE SCALE GENOMIC DNA]</scope>
    <source>
        <strain evidence="1 2">W1703</strain>
    </source>
</reference>
<dbReference type="Proteomes" id="UP000016617">
    <property type="component" value="Unassembled WGS sequence"/>
</dbReference>
<dbReference type="AlphaFoldDB" id="U2JGK0"/>
<organism evidence="1 2">
    <name type="scientific">Streptococcus sobrinus W1703</name>
    <dbReference type="NCBI Taxonomy" id="1227275"/>
    <lineage>
        <taxon>Bacteria</taxon>
        <taxon>Bacillati</taxon>
        <taxon>Bacillota</taxon>
        <taxon>Bacilli</taxon>
        <taxon>Lactobacillales</taxon>
        <taxon>Streptococcaceae</taxon>
        <taxon>Streptococcus</taxon>
    </lineage>
</organism>
<comment type="caution">
    <text evidence="1">The sequence shown here is derived from an EMBL/GenBank/DDBJ whole genome shotgun (WGS) entry which is preliminary data.</text>
</comment>
<evidence type="ECO:0000313" key="2">
    <source>
        <dbReference type="Proteomes" id="UP000016617"/>
    </source>
</evidence>
<protein>
    <submittedName>
        <fullName evidence="1">Uncharacterized protein</fullName>
    </submittedName>
</protein>
<sequence length="45" mass="5118">MPCHPPYLFFILTLAGCNPKSKPASLFFTKWLNPFSQFRASPMGK</sequence>
<gene>
    <name evidence="1" type="ORF">HMPREF1557_00125</name>
</gene>
<name>U2JGK0_9STRE</name>